<keyword evidence="2 3" id="KW-0342">GTP-binding</keyword>
<dbReference type="GO" id="GO:0005525">
    <property type="term" value="F:GTP binding"/>
    <property type="evidence" value="ECO:0007669"/>
    <property type="project" value="UniProtKB-UniRule"/>
</dbReference>
<feature type="compositionally biased region" description="Low complexity" evidence="4">
    <location>
        <begin position="345"/>
        <end position="355"/>
    </location>
</feature>
<keyword evidence="3" id="KW-0378">Hydrolase</keyword>
<dbReference type="InterPro" id="IPR004881">
    <property type="entry name" value="Ribosome_biogen_GTPase_RsgA"/>
</dbReference>
<dbReference type="GO" id="GO:0046872">
    <property type="term" value="F:metal ion binding"/>
    <property type="evidence" value="ECO:0007669"/>
    <property type="project" value="UniProtKB-KW"/>
</dbReference>
<feature type="binding site" evidence="3">
    <location>
        <position position="310"/>
    </location>
    <ligand>
        <name>Zn(2+)</name>
        <dbReference type="ChEBI" id="CHEBI:29105"/>
    </ligand>
</feature>
<dbReference type="CDD" id="cd01854">
    <property type="entry name" value="YjeQ_EngC"/>
    <property type="match status" value="1"/>
</dbReference>
<keyword evidence="3" id="KW-0694">RNA-binding</keyword>
<dbReference type="PROSITE" id="PS51721">
    <property type="entry name" value="G_CP"/>
    <property type="match status" value="1"/>
</dbReference>
<keyword evidence="3" id="KW-0690">Ribosome biogenesis</keyword>
<feature type="region of interest" description="Disordered" evidence="4">
    <location>
        <begin position="337"/>
        <end position="375"/>
    </location>
</feature>
<evidence type="ECO:0000256" key="3">
    <source>
        <dbReference type="HAMAP-Rule" id="MF_01820"/>
    </source>
</evidence>
<feature type="domain" description="CP-type G" evidence="6">
    <location>
        <begin position="93"/>
        <end position="272"/>
    </location>
</feature>
<dbReference type="Proteomes" id="UP000033607">
    <property type="component" value="Unassembled WGS sequence"/>
</dbReference>
<proteinExistence type="inferred from homology"/>
<feature type="binding site" evidence="3">
    <location>
        <position position="297"/>
    </location>
    <ligand>
        <name>Zn(2+)</name>
        <dbReference type="ChEBI" id="CHEBI:29105"/>
    </ligand>
</feature>
<dbReference type="InterPro" id="IPR010914">
    <property type="entry name" value="RsgA_GTPase_dom"/>
</dbReference>
<dbReference type="InterPro" id="IPR012340">
    <property type="entry name" value="NA-bd_OB-fold"/>
</dbReference>
<dbReference type="AlphaFoldDB" id="A0A0F5YHU5"/>
<protein>
    <recommendedName>
        <fullName evidence="3">Small ribosomal subunit biogenesis GTPase RsgA</fullName>
        <ecNumber evidence="3">3.6.1.-</ecNumber>
    </recommendedName>
</protein>
<dbReference type="InterPro" id="IPR027417">
    <property type="entry name" value="P-loop_NTPase"/>
</dbReference>
<evidence type="ECO:0000256" key="2">
    <source>
        <dbReference type="ARBA" id="ARBA00023134"/>
    </source>
</evidence>
<dbReference type="Pfam" id="PF03193">
    <property type="entry name" value="RsgA_GTPase"/>
    <property type="match status" value="2"/>
</dbReference>
<keyword evidence="3" id="KW-0963">Cytoplasm</keyword>
<comment type="subunit">
    <text evidence="3">Monomer. Associates with 30S ribosomal subunit, binds 16S rRNA.</text>
</comment>
<reference evidence="7 8" key="1">
    <citation type="submission" date="2015-06" db="EMBL/GenBank/DDBJ databases">
        <title>Draft genome assembly of filamentous brackish cyanobacterium Limnoraphis robusta strain CS-951.</title>
        <authorList>
            <person name="Willis A."/>
            <person name="Parks M."/>
            <person name="Burford M.A."/>
        </authorList>
    </citation>
    <scope>NUCLEOTIDE SEQUENCE [LARGE SCALE GENOMIC DNA]</scope>
    <source>
        <strain evidence="7 8">CS-951</strain>
    </source>
</reference>
<evidence type="ECO:0000313" key="8">
    <source>
        <dbReference type="Proteomes" id="UP000033607"/>
    </source>
</evidence>
<keyword evidence="1 3" id="KW-0547">Nucleotide-binding</keyword>
<comment type="caution">
    <text evidence="7">The sequence shown here is derived from an EMBL/GenBank/DDBJ whole genome shotgun (WGS) entry which is preliminary data.</text>
</comment>
<dbReference type="GO" id="GO:0042274">
    <property type="term" value="P:ribosomal small subunit biogenesis"/>
    <property type="evidence" value="ECO:0007669"/>
    <property type="project" value="UniProtKB-UniRule"/>
</dbReference>
<dbReference type="GO" id="GO:0019843">
    <property type="term" value="F:rRNA binding"/>
    <property type="evidence" value="ECO:0007669"/>
    <property type="project" value="UniProtKB-KW"/>
</dbReference>
<feature type="binding site" evidence="3">
    <location>
        <position position="302"/>
    </location>
    <ligand>
        <name>Zn(2+)</name>
        <dbReference type="ChEBI" id="CHEBI:29105"/>
    </ligand>
</feature>
<keyword evidence="3" id="KW-0699">rRNA-binding</keyword>
<feature type="binding site" evidence="3">
    <location>
        <position position="304"/>
    </location>
    <ligand>
        <name>Zn(2+)</name>
        <dbReference type="ChEBI" id="CHEBI:29105"/>
    </ligand>
</feature>
<dbReference type="NCBIfam" id="TIGR00157">
    <property type="entry name" value="ribosome small subunit-dependent GTPase A"/>
    <property type="match status" value="1"/>
</dbReference>
<feature type="binding site" evidence="3">
    <location>
        <begin position="142"/>
        <end position="145"/>
    </location>
    <ligand>
        <name>GTP</name>
        <dbReference type="ChEBI" id="CHEBI:37565"/>
    </ligand>
</feature>
<evidence type="ECO:0000259" key="5">
    <source>
        <dbReference type="PROSITE" id="PS50936"/>
    </source>
</evidence>
<dbReference type="GO" id="GO:0005737">
    <property type="term" value="C:cytoplasm"/>
    <property type="evidence" value="ECO:0007669"/>
    <property type="project" value="UniProtKB-SubCell"/>
</dbReference>
<dbReference type="Gene3D" id="2.40.50.140">
    <property type="entry name" value="Nucleic acid-binding proteins"/>
    <property type="match status" value="1"/>
</dbReference>
<dbReference type="OrthoDB" id="9809485at2"/>
<dbReference type="PANTHER" id="PTHR32120">
    <property type="entry name" value="SMALL RIBOSOMAL SUBUNIT BIOGENESIS GTPASE RSGA"/>
    <property type="match status" value="1"/>
</dbReference>
<accession>A0A0F5YHU5</accession>
<dbReference type="InterPro" id="IPR030378">
    <property type="entry name" value="G_CP_dom"/>
</dbReference>
<dbReference type="GO" id="GO:0003924">
    <property type="term" value="F:GTPase activity"/>
    <property type="evidence" value="ECO:0007669"/>
    <property type="project" value="UniProtKB-UniRule"/>
</dbReference>
<feature type="binding site" evidence="3">
    <location>
        <begin position="214"/>
        <end position="222"/>
    </location>
    <ligand>
        <name>GTP</name>
        <dbReference type="ChEBI" id="CHEBI:37565"/>
    </ligand>
</feature>
<dbReference type="SUPFAM" id="SSF50249">
    <property type="entry name" value="Nucleic acid-binding proteins"/>
    <property type="match status" value="1"/>
</dbReference>
<evidence type="ECO:0000256" key="1">
    <source>
        <dbReference type="ARBA" id="ARBA00022741"/>
    </source>
</evidence>
<feature type="domain" description="EngC GTPase" evidence="5">
    <location>
        <begin position="102"/>
        <end position="270"/>
    </location>
</feature>
<dbReference type="PANTHER" id="PTHR32120:SF11">
    <property type="entry name" value="SMALL RIBOSOMAL SUBUNIT BIOGENESIS GTPASE RSGA 1, MITOCHONDRIAL-RELATED"/>
    <property type="match status" value="1"/>
</dbReference>
<keyword evidence="3" id="KW-0479">Metal-binding</keyword>
<dbReference type="PATRIC" id="fig|1637645.4.peg.2301"/>
<comment type="function">
    <text evidence="3">One of several proteins that assist in the late maturation steps of the functional core of the 30S ribosomal subunit. Helps release RbfA from mature subunits. May play a role in the assembly of ribosomal proteins into the subunit. Circularly permuted GTPase that catalyzes slow GTP hydrolysis, GTPase activity is stimulated by the 30S ribosomal subunit.</text>
</comment>
<comment type="similarity">
    <text evidence="3">Belongs to the TRAFAC class YlqF/YawG GTPase family. RsgA subfamily.</text>
</comment>
<dbReference type="EC" id="3.6.1.-" evidence="3"/>
<organism evidence="7 8">
    <name type="scientific">Limnoraphis robusta CS-951</name>
    <dbReference type="NCBI Taxonomy" id="1637645"/>
    <lineage>
        <taxon>Bacteria</taxon>
        <taxon>Bacillati</taxon>
        <taxon>Cyanobacteriota</taxon>
        <taxon>Cyanophyceae</taxon>
        <taxon>Oscillatoriophycideae</taxon>
        <taxon>Oscillatoriales</taxon>
        <taxon>Sirenicapillariaceae</taxon>
        <taxon>Limnoraphis</taxon>
    </lineage>
</organism>
<evidence type="ECO:0000313" key="7">
    <source>
        <dbReference type="EMBL" id="KKD38471.1"/>
    </source>
</evidence>
<feature type="compositionally biased region" description="Basic residues" evidence="4">
    <location>
        <begin position="366"/>
        <end position="375"/>
    </location>
</feature>
<comment type="cofactor">
    <cofactor evidence="3">
        <name>Zn(2+)</name>
        <dbReference type="ChEBI" id="CHEBI:29105"/>
    </cofactor>
    <text evidence="3">Binds 1 zinc ion per subunit.</text>
</comment>
<sequence>MSLGEANSTVNPDTHPVMGTVVAVQANFYQVQLAPVSFSLPEAQGLTDSLLLCTRRTRLKKIGQKVMVGDRVIVEEADWTGGRGAIAEVLPRQTELTRPPIANADQILLVFAVAEPDLDPQALTRFLVKAESTGLEVCLCLNKCDLVSTEQLQDWRERLSSWGYQPFFISVNQGLEFMLDEDKQVKTYAISDLKLVVYHSLIHQLKEKITVICGPSGVGKSSLINLLIPDIDLRVGAVSGKLGRGRHTTRHVELFELPSKGLLADTPGFNQPLLDCEAQELAYYFPEARERLATGNCQFSDCLHRDEPNCIVKGDWERYPIYLDFLEEAIKRQEVLQQQPDAESSFKSKTKSGGKQQDEPKLESKKYRRSSRRFQHQTLQDLCEEMEDI</sequence>
<keyword evidence="3" id="KW-0862">Zinc</keyword>
<dbReference type="NCBIfam" id="NF008932">
    <property type="entry name" value="PRK12289.1"/>
    <property type="match status" value="1"/>
</dbReference>
<dbReference type="Gene3D" id="1.10.40.50">
    <property type="entry name" value="Probable gtpase engc, domain 3"/>
    <property type="match status" value="1"/>
</dbReference>
<dbReference type="HAMAP" id="MF_01820">
    <property type="entry name" value="GTPase_RsgA"/>
    <property type="match status" value="1"/>
</dbReference>
<dbReference type="EMBL" id="LATL02000113">
    <property type="protein sequence ID" value="KKD38471.1"/>
    <property type="molecule type" value="Genomic_DNA"/>
</dbReference>
<feature type="compositionally biased region" description="Basic and acidic residues" evidence="4">
    <location>
        <begin position="356"/>
        <end position="365"/>
    </location>
</feature>
<gene>
    <name evidence="3" type="primary">rsgA</name>
    <name evidence="7" type="ORF">WN50_08620</name>
</gene>
<dbReference type="SUPFAM" id="SSF52540">
    <property type="entry name" value="P-loop containing nucleoside triphosphate hydrolases"/>
    <property type="match status" value="1"/>
</dbReference>
<name>A0A0F5YHU5_9CYAN</name>
<evidence type="ECO:0000259" key="6">
    <source>
        <dbReference type="PROSITE" id="PS51721"/>
    </source>
</evidence>
<dbReference type="PROSITE" id="PS50936">
    <property type="entry name" value="ENGC_GTPASE"/>
    <property type="match status" value="1"/>
</dbReference>
<dbReference type="Gene3D" id="3.40.50.300">
    <property type="entry name" value="P-loop containing nucleotide triphosphate hydrolases"/>
    <property type="match status" value="1"/>
</dbReference>
<dbReference type="RefSeq" id="WP_046278127.1">
    <property type="nucleotide sequence ID" value="NZ_LATL02000113.1"/>
</dbReference>
<comment type="subcellular location">
    <subcellularLocation>
        <location evidence="3">Cytoplasm</location>
    </subcellularLocation>
</comment>
<evidence type="ECO:0000256" key="4">
    <source>
        <dbReference type="SAM" id="MobiDB-lite"/>
    </source>
</evidence>